<keyword evidence="16" id="KW-1185">Reference proteome</keyword>
<reference evidence="15 16" key="1">
    <citation type="journal article" date="2024" name="Science">
        <title>Giant polyketide synthase enzymes in the biosynthesis of giant marine polyether toxins.</title>
        <authorList>
            <person name="Fallon T.R."/>
            <person name="Shende V.V."/>
            <person name="Wierzbicki I.H."/>
            <person name="Pendleton A.L."/>
            <person name="Watervoot N.F."/>
            <person name="Auber R.P."/>
            <person name="Gonzalez D.J."/>
            <person name="Wisecaver J.H."/>
            <person name="Moore B.S."/>
        </authorList>
    </citation>
    <scope>NUCLEOTIDE SEQUENCE [LARGE SCALE GENOMIC DNA]</scope>
    <source>
        <strain evidence="15 16">12B1</strain>
    </source>
</reference>
<evidence type="ECO:0000256" key="3">
    <source>
        <dbReference type="ARBA" id="ARBA00006759"/>
    </source>
</evidence>
<evidence type="ECO:0000259" key="14">
    <source>
        <dbReference type="PROSITE" id="PS50206"/>
    </source>
</evidence>
<protein>
    <recommendedName>
        <fullName evidence="12">persulfide dioxygenase</fullName>
        <ecNumber evidence="12">1.13.11.18</ecNumber>
    </recommendedName>
    <alternativeName>
        <fullName evidence="13">Sulfur dioxygenase ETHE1</fullName>
    </alternativeName>
</protein>
<dbReference type="InterPro" id="IPR001279">
    <property type="entry name" value="Metallo-B-lactamas"/>
</dbReference>
<comment type="cofactor">
    <cofactor evidence="1">
        <name>Fe(2+)</name>
        <dbReference type="ChEBI" id="CHEBI:29033"/>
    </cofactor>
</comment>
<gene>
    <name evidence="15" type="ORF">AB1Y20_010836</name>
</gene>
<dbReference type="Gene3D" id="3.60.15.10">
    <property type="entry name" value="Ribonuclease Z/Hydroxyacylglutathione hydrolase-like"/>
    <property type="match status" value="1"/>
</dbReference>
<comment type="subcellular location">
    <subcellularLocation>
        <location evidence="2">Mitochondrion</location>
    </subcellularLocation>
</comment>
<dbReference type="InterPro" id="IPR044528">
    <property type="entry name" value="POD-like_MBL-fold"/>
</dbReference>
<comment type="caution">
    <text evidence="15">The sequence shown here is derived from an EMBL/GenBank/DDBJ whole genome shotgun (WGS) entry which is preliminary data.</text>
</comment>
<keyword evidence="8" id="KW-0560">Oxidoreductase</keyword>
<dbReference type="PANTHER" id="PTHR43084">
    <property type="entry name" value="PERSULFIDE DIOXYGENASE ETHE1"/>
    <property type="match status" value="1"/>
</dbReference>
<feature type="domain" description="Rhodanese" evidence="14">
    <location>
        <begin position="39"/>
        <end position="133"/>
    </location>
</feature>
<keyword evidence="9" id="KW-0408">Iron</keyword>
<keyword evidence="4" id="KW-0479">Metal-binding</keyword>
<evidence type="ECO:0000256" key="1">
    <source>
        <dbReference type="ARBA" id="ARBA00001954"/>
    </source>
</evidence>
<dbReference type="GO" id="GO:0006749">
    <property type="term" value="P:glutathione metabolic process"/>
    <property type="evidence" value="ECO:0007669"/>
    <property type="project" value="InterPro"/>
</dbReference>
<dbReference type="PROSITE" id="PS50206">
    <property type="entry name" value="RHODANESE_3"/>
    <property type="match status" value="1"/>
</dbReference>
<dbReference type="SUPFAM" id="SSF52821">
    <property type="entry name" value="Rhodanese/Cell cycle control phosphatase"/>
    <property type="match status" value="1"/>
</dbReference>
<accession>A0AB34ITX4</accession>
<dbReference type="EC" id="1.13.11.18" evidence="12"/>
<keyword evidence="7" id="KW-0007">Acetylation</keyword>
<evidence type="ECO:0000256" key="10">
    <source>
        <dbReference type="ARBA" id="ARBA00023128"/>
    </source>
</evidence>
<dbReference type="PANTHER" id="PTHR43084:SF1">
    <property type="entry name" value="PERSULFIDE DIOXYGENASE ETHE1, MITOCHONDRIAL"/>
    <property type="match status" value="1"/>
</dbReference>
<evidence type="ECO:0000256" key="12">
    <source>
        <dbReference type="ARBA" id="ARBA00066686"/>
    </source>
</evidence>
<proteinExistence type="inferred from homology"/>
<evidence type="ECO:0000313" key="16">
    <source>
        <dbReference type="Proteomes" id="UP001515480"/>
    </source>
</evidence>
<dbReference type="Gene3D" id="3.40.250.10">
    <property type="entry name" value="Rhodanese-like domain"/>
    <property type="match status" value="1"/>
</dbReference>
<keyword evidence="6" id="KW-0223">Dioxygenase</keyword>
<keyword evidence="5" id="KW-0809">Transit peptide</keyword>
<dbReference type="InterPro" id="IPR001763">
    <property type="entry name" value="Rhodanese-like_dom"/>
</dbReference>
<organism evidence="15 16">
    <name type="scientific">Prymnesium parvum</name>
    <name type="common">Toxic golden alga</name>
    <dbReference type="NCBI Taxonomy" id="97485"/>
    <lineage>
        <taxon>Eukaryota</taxon>
        <taxon>Haptista</taxon>
        <taxon>Haptophyta</taxon>
        <taxon>Prymnesiophyceae</taxon>
        <taxon>Prymnesiales</taxon>
        <taxon>Prymnesiaceae</taxon>
        <taxon>Prymnesium</taxon>
    </lineage>
</organism>
<evidence type="ECO:0000256" key="9">
    <source>
        <dbReference type="ARBA" id="ARBA00023004"/>
    </source>
</evidence>
<dbReference type="InterPro" id="IPR051682">
    <property type="entry name" value="Mito_Persulfide_Diox"/>
</dbReference>
<dbReference type="SMART" id="SM00849">
    <property type="entry name" value="Lactamase_B"/>
    <property type="match status" value="1"/>
</dbReference>
<keyword evidence="10" id="KW-0496">Mitochondrion</keyword>
<evidence type="ECO:0000256" key="8">
    <source>
        <dbReference type="ARBA" id="ARBA00023002"/>
    </source>
</evidence>
<dbReference type="EMBL" id="JBGBPQ010000020">
    <property type="protein sequence ID" value="KAL1504430.1"/>
    <property type="molecule type" value="Genomic_DNA"/>
</dbReference>
<evidence type="ECO:0000256" key="5">
    <source>
        <dbReference type="ARBA" id="ARBA00022946"/>
    </source>
</evidence>
<dbReference type="GO" id="GO:0070813">
    <property type="term" value="P:hydrogen sulfide metabolic process"/>
    <property type="evidence" value="ECO:0007669"/>
    <property type="project" value="TreeGrafter"/>
</dbReference>
<dbReference type="Proteomes" id="UP001515480">
    <property type="component" value="Unassembled WGS sequence"/>
</dbReference>
<evidence type="ECO:0000256" key="7">
    <source>
        <dbReference type="ARBA" id="ARBA00022990"/>
    </source>
</evidence>
<dbReference type="GO" id="GO:0046872">
    <property type="term" value="F:metal ion binding"/>
    <property type="evidence" value="ECO:0007669"/>
    <property type="project" value="UniProtKB-KW"/>
</dbReference>
<evidence type="ECO:0000256" key="6">
    <source>
        <dbReference type="ARBA" id="ARBA00022964"/>
    </source>
</evidence>
<dbReference type="Pfam" id="PF00753">
    <property type="entry name" value="Lactamase_B"/>
    <property type="match status" value="2"/>
</dbReference>
<evidence type="ECO:0000313" key="15">
    <source>
        <dbReference type="EMBL" id="KAL1504430.1"/>
    </source>
</evidence>
<dbReference type="InterPro" id="IPR036866">
    <property type="entry name" value="RibonucZ/Hydroxyglut_hydro"/>
</dbReference>
<comment type="catalytic activity">
    <reaction evidence="11">
        <text>S-sulfanylglutathione + O2 + H2O = sulfite + glutathione + 2 H(+)</text>
        <dbReference type="Rhea" id="RHEA:12981"/>
        <dbReference type="ChEBI" id="CHEBI:15377"/>
        <dbReference type="ChEBI" id="CHEBI:15378"/>
        <dbReference type="ChEBI" id="CHEBI:15379"/>
        <dbReference type="ChEBI" id="CHEBI:17359"/>
        <dbReference type="ChEBI" id="CHEBI:57925"/>
        <dbReference type="ChEBI" id="CHEBI:58905"/>
        <dbReference type="EC" id="1.13.11.18"/>
    </reaction>
</comment>
<evidence type="ECO:0000256" key="4">
    <source>
        <dbReference type="ARBA" id="ARBA00022723"/>
    </source>
</evidence>
<dbReference type="GO" id="GO:0005739">
    <property type="term" value="C:mitochondrion"/>
    <property type="evidence" value="ECO:0007669"/>
    <property type="project" value="UniProtKB-SubCell"/>
</dbReference>
<evidence type="ECO:0000256" key="11">
    <source>
        <dbReference type="ARBA" id="ARBA00050990"/>
    </source>
</evidence>
<dbReference type="InterPro" id="IPR036873">
    <property type="entry name" value="Rhodanese-like_dom_sf"/>
</dbReference>
<comment type="similarity">
    <text evidence="3">Belongs to the metallo-beta-lactamase superfamily. Glyoxalase II family.</text>
</comment>
<dbReference type="AlphaFoldDB" id="A0AB34ITX4"/>
<dbReference type="GO" id="GO:0050313">
    <property type="term" value="F:sulfur dioxygenase activity"/>
    <property type="evidence" value="ECO:0007669"/>
    <property type="project" value="UniProtKB-EC"/>
</dbReference>
<sequence>MSGALLRSPSLRRPPLRLSAFPSRPLASASPAAIRAALAHPSVRLVDLRRADASEEIGGRFATCDGALSAVWDGERLTHADVLPADRSTPLLLFCRSGRRAAAAAAFLRREGYARALCGGGPADAAAWEAYGTRRREYELRGLRQLLDPASHTLSYLLCDARSGEALLLDPVAPHAARDVGAAAAAGVRVTHAVNTHVHADHLSGSAELKRRVAGVASVLSAESGGAADVRLRAGDVLTWGGGARTLRALATPGHTAGCLSFYDEAMQAVFTGDALLIEGCGRTDFQGGDARRLYESVHRELFTLPPETLVFPAHDYKGRSYSTVGRERESNPRLTLPVEEFVELMANLRLPRPAMMDEVVPRNLRCGE</sequence>
<name>A0AB34ITX4_PRYPA</name>
<dbReference type="CDD" id="cd07724">
    <property type="entry name" value="POD-like_MBL-fold"/>
    <property type="match status" value="1"/>
</dbReference>
<dbReference type="FunFam" id="3.60.15.10:FF:000013">
    <property type="entry name" value="Persulfide dioxygenase ETHE1, mitochondrial"/>
    <property type="match status" value="1"/>
</dbReference>
<dbReference type="SUPFAM" id="SSF56281">
    <property type="entry name" value="Metallo-hydrolase/oxidoreductase"/>
    <property type="match status" value="1"/>
</dbReference>
<evidence type="ECO:0000256" key="13">
    <source>
        <dbReference type="ARBA" id="ARBA00077964"/>
    </source>
</evidence>
<evidence type="ECO:0000256" key="2">
    <source>
        <dbReference type="ARBA" id="ARBA00004173"/>
    </source>
</evidence>